<accession>A0A392TPP8</accession>
<comment type="caution">
    <text evidence="1">The sequence shown here is derived from an EMBL/GenBank/DDBJ whole genome shotgun (WGS) entry which is preliminary data.</text>
</comment>
<dbReference type="AlphaFoldDB" id="A0A392TPP8"/>
<evidence type="ECO:0000313" key="1">
    <source>
        <dbReference type="EMBL" id="MCI62878.1"/>
    </source>
</evidence>
<keyword evidence="2" id="KW-1185">Reference proteome</keyword>
<dbReference type="Proteomes" id="UP000265520">
    <property type="component" value="Unassembled WGS sequence"/>
</dbReference>
<dbReference type="EMBL" id="LXQA010627046">
    <property type="protein sequence ID" value="MCI62878.1"/>
    <property type="molecule type" value="Genomic_DNA"/>
</dbReference>
<organism evidence="1 2">
    <name type="scientific">Trifolium medium</name>
    <dbReference type="NCBI Taxonomy" id="97028"/>
    <lineage>
        <taxon>Eukaryota</taxon>
        <taxon>Viridiplantae</taxon>
        <taxon>Streptophyta</taxon>
        <taxon>Embryophyta</taxon>
        <taxon>Tracheophyta</taxon>
        <taxon>Spermatophyta</taxon>
        <taxon>Magnoliopsida</taxon>
        <taxon>eudicotyledons</taxon>
        <taxon>Gunneridae</taxon>
        <taxon>Pentapetalae</taxon>
        <taxon>rosids</taxon>
        <taxon>fabids</taxon>
        <taxon>Fabales</taxon>
        <taxon>Fabaceae</taxon>
        <taxon>Papilionoideae</taxon>
        <taxon>50 kb inversion clade</taxon>
        <taxon>NPAAA clade</taxon>
        <taxon>Hologalegina</taxon>
        <taxon>IRL clade</taxon>
        <taxon>Trifolieae</taxon>
        <taxon>Trifolium</taxon>
    </lineage>
</organism>
<name>A0A392TPP8_9FABA</name>
<proteinExistence type="predicted"/>
<reference evidence="1 2" key="1">
    <citation type="journal article" date="2018" name="Front. Plant Sci.">
        <title>Red Clover (Trifolium pratense) and Zigzag Clover (T. medium) - A Picture of Genomic Similarities and Differences.</title>
        <authorList>
            <person name="Dluhosova J."/>
            <person name="Istvanek J."/>
            <person name="Nedelnik J."/>
            <person name="Repkova J."/>
        </authorList>
    </citation>
    <scope>NUCLEOTIDE SEQUENCE [LARGE SCALE GENOMIC DNA]</scope>
    <source>
        <strain evidence="2">cv. 10/8</strain>
        <tissue evidence="1">Leaf</tissue>
    </source>
</reference>
<evidence type="ECO:0000313" key="2">
    <source>
        <dbReference type="Proteomes" id="UP000265520"/>
    </source>
</evidence>
<feature type="non-terminal residue" evidence="1">
    <location>
        <position position="53"/>
    </location>
</feature>
<protein>
    <submittedName>
        <fullName evidence="1">Uncharacterized protein</fullName>
    </submittedName>
</protein>
<sequence length="53" mass="5789">MTNDEIQEPNHGFDKKAIETLLKGNTGRKARHQLPEVTASAPVLTSDVGVEML</sequence>